<gene>
    <name evidence="3" type="ORF">CHIRRI_LOCUS5845</name>
</gene>
<keyword evidence="1 2" id="KW-0175">Coiled coil</keyword>
<dbReference type="Pfam" id="PF10186">
    <property type="entry name" value="ATG14"/>
    <property type="match status" value="1"/>
</dbReference>
<organism evidence="3 4">
    <name type="scientific">Chironomus riparius</name>
    <dbReference type="NCBI Taxonomy" id="315576"/>
    <lineage>
        <taxon>Eukaryota</taxon>
        <taxon>Metazoa</taxon>
        <taxon>Ecdysozoa</taxon>
        <taxon>Arthropoda</taxon>
        <taxon>Hexapoda</taxon>
        <taxon>Insecta</taxon>
        <taxon>Pterygota</taxon>
        <taxon>Neoptera</taxon>
        <taxon>Endopterygota</taxon>
        <taxon>Diptera</taxon>
        <taxon>Nematocera</taxon>
        <taxon>Chironomoidea</taxon>
        <taxon>Chironomidae</taxon>
        <taxon>Chironominae</taxon>
        <taxon>Chironomus</taxon>
    </lineage>
</organism>
<reference evidence="3" key="2">
    <citation type="submission" date="2022-10" db="EMBL/GenBank/DDBJ databases">
        <authorList>
            <consortium name="ENA_rothamsted_submissions"/>
            <consortium name="culmorum"/>
            <person name="King R."/>
        </authorList>
    </citation>
    <scope>NUCLEOTIDE SEQUENCE</scope>
</reference>
<name>A0A9N9RUC9_9DIPT</name>
<accession>A0A9N9RUC9</accession>
<dbReference type="GO" id="GO:0000149">
    <property type="term" value="F:SNARE binding"/>
    <property type="evidence" value="ECO:0007669"/>
    <property type="project" value="TreeGrafter"/>
</dbReference>
<dbReference type="EMBL" id="OU895878">
    <property type="protein sequence ID" value="CAG9802940.1"/>
    <property type="molecule type" value="Genomic_DNA"/>
</dbReference>
<dbReference type="GO" id="GO:0035493">
    <property type="term" value="P:SNARE complex assembly"/>
    <property type="evidence" value="ECO:0007669"/>
    <property type="project" value="TreeGrafter"/>
</dbReference>
<dbReference type="GO" id="GO:0005768">
    <property type="term" value="C:endosome"/>
    <property type="evidence" value="ECO:0007669"/>
    <property type="project" value="TreeGrafter"/>
</dbReference>
<proteinExistence type="predicted"/>
<evidence type="ECO:0000256" key="1">
    <source>
        <dbReference type="ARBA" id="ARBA00023054"/>
    </source>
</evidence>
<dbReference type="Proteomes" id="UP001153620">
    <property type="component" value="Chromosome 2"/>
</dbReference>
<evidence type="ECO:0000313" key="3">
    <source>
        <dbReference type="EMBL" id="CAG9802940.1"/>
    </source>
</evidence>
<evidence type="ECO:0000313" key="4">
    <source>
        <dbReference type="Proteomes" id="UP001153620"/>
    </source>
</evidence>
<dbReference type="PANTHER" id="PTHR15157:SF5">
    <property type="entry name" value="UV RADIATION RESISTANCE-ASSOCIATED GENE PROTEIN"/>
    <property type="match status" value="1"/>
</dbReference>
<reference evidence="3" key="1">
    <citation type="submission" date="2022-01" db="EMBL/GenBank/DDBJ databases">
        <authorList>
            <person name="King R."/>
        </authorList>
    </citation>
    <scope>NUCLEOTIDE SEQUENCE</scope>
</reference>
<dbReference type="GO" id="GO:0032991">
    <property type="term" value="C:protein-containing complex"/>
    <property type="evidence" value="ECO:0007669"/>
    <property type="project" value="UniProtKB-ARBA"/>
</dbReference>
<feature type="coiled-coil region" evidence="2">
    <location>
        <begin position="369"/>
        <end position="414"/>
    </location>
</feature>
<sequence>MFTRTNRQLRPLVTTQIRLRNLIKITGINFECDDKSYAVYFTLHFSAFSKPFYTSKSVEIRNRKADWPEINCERYRNSSQRFICIRIWQTIVNNRSENNNNEATADKMLFLWGVYFSGLVIVSNFENGRFKSNTLLFHLDGGIFTSCDQINNQEQHQINQEQLKFNNCNIIPSLIINEEAEQLDKDCDKDRYSNSNLNNFINGNNIHSYINSNKLSPSSPPKFIEEYQDEFEVSVMDILNESMYHKVRYAHLNITRHEIQNSYTIDKLIQMQEIQREIYNIKEKSKLLGNRICMKSSACLDLNLIMTKPVFYEPQKQSGMGRTLSRLLTQAPPKPETLLKGHELKIKIECARFRIKLLTQERDRSRQFNQQLMAKREKLKDDNIEMETLIWNSLRTLNRENLRMYEEKLALQREIFTNVRLALLETRRFLLKELNEIYTVIKKNDGQYTINGIHLPDAEAYGESKTNSVDISIALGYVAHTVLIIADILNVPLRNPIKNEGSRSKIIDIIKVFEVPSDRIFPLFCRASPVSNAVLYGVYLLNQNISQLKFMLDMSKGDLRATLANLWDLMNGINAEMYSRRFVEDVKPIENSASSMDSVPINVPLSLSPHIARRKSRSLQDFDDLMDDFHDNVNSSAPDLSNLQIDN</sequence>
<protein>
    <submittedName>
        <fullName evidence="3">Uncharacterized protein</fullName>
    </submittedName>
</protein>
<dbReference type="PANTHER" id="PTHR15157">
    <property type="entry name" value="UV RADIATION RESISTANCE-ASSOCIATED GENE PROTEIN"/>
    <property type="match status" value="1"/>
</dbReference>
<dbReference type="AlphaFoldDB" id="A0A9N9RUC9"/>
<keyword evidence="4" id="KW-1185">Reference proteome</keyword>
<dbReference type="InterPro" id="IPR018791">
    <property type="entry name" value="UV_resistance/autophagy_Atg14"/>
</dbReference>
<dbReference type="OrthoDB" id="72772at2759"/>
<evidence type="ECO:0000256" key="2">
    <source>
        <dbReference type="SAM" id="Coils"/>
    </source>
</evidence>
<dbReference type="GO" id="GO:0000323">
    <property type="term" value="C:lytic vacuole"/>
    <property type="evidence" value="ECO:0007669"/>
    <property type="project" value="TreeGrafter"/>
</dbReference>